<evidence type="ECO:0008006" key="3">
    <source>
        <dbReference type="Google" id="ProtNLM"/>
    </source>
</evidence>
<proteinExistence type="predicted"/>
<accession>A0A2M7XET8</accession>
<evidence type="ECO:0000313" key="1">
    <source>
        <dbReference type="EMBL" id="PJA46246.1"/>
    </source>
</evidence>
<reference evidence="2" key="1">
    <citation type="submission" date="2017-09" db="EMBL/GenBank/DDBJ databases">
        <title>Depth-based differentiation of microbial function through sediment-hosted aquifers and enrichment of novel symbionts in the deep terrestrial subsurface.</title>
        <authorList>
            <person name="Probst A.J."/>
            <person name="Ladd B."/>
            <person name="Jarett J.K."/>
            <person name="Geller-Mcgrath D.E."/>
            <person name="Sieber C.M.K."/>
            <person name="Emerson J.B."/>
            <person name="Anantharaman K."/>
            <person name="Thomas B.C."/>
            <person name="Malmstrom R."/>
            <person name="Stieglmeier M."/>
            <person name="Klingl A."/>
            <person name="Woyke T."/>
            <person name="Ryan C.M."/>
            <person name="Banfield J.F."/>
        </authorList>
    </citation>
    <scope>NUCLEOTIDE SEQUENCE [LARGE SCALE GENOMIC DNA]</scope>
</reference>
<protein>
    <recommendedName>
        <fullName evidence="3">DUF4145 domain-containing protein</fullName>
    </recommendedName>
</protein>
<dbReference type="AlphaFoldDB" id="A0A2M7XET8"/>
<dbReference type="Proteomes" id="UP000231263">
    <property type="component" value="Unassembled WGS sequence"/>
</dbReference>
<organism evidence="1 2">
    <name type="scientific">Candidatus Uhrbacteria bacterium CG_4_9_14_3_um_filter_41_35</name>
    <dbReference type="NCBI Taxonomy" id="1975034"/>
    <lineage>
        <taxon>Bacteria</taxon>
        <taxon>Candidatus Uhriibacteriota</taxon>
    </lineage>
</organism>
<name>A0A2M7XET8_9BACT</name>
<sequence length="274" mass="30989">MTDITKLLNHEDALKYIVQYLGFKDTQGFSTYGYDLYLPNAMRKWCQEHTSQLGVQAHEAEKFVYDISPYFYEAAWELCRRGILRPGVQSYGKQSTDDGSAGNGYSITPFGKQWLSESDKDIFIPTEPGRFSEMLAPFSKIFGSGFHERANEAIRCYNGHTYLACCVMCGAAAESILLHLAIQKEGVEEKVLKLYKASNGRKKLEDLIVGQQKQNLKIDFEVCFGLLKYWRDEAAHGRKSTITESEAYTSLALLLRCAQFAQGNYQSLTSKLAE</sequence>
<evidence type="ECO:0000313" key="2">
    <source>
        <dbReference type="Proteomes" id="UP000231263"/>
    </source>
</evidence>
<dbReference type="EMBL" id="PFWT01000012">
    <property type="protein sequence ID" value="PJA46246.1"/>
    <property type="molecule type" value="Genomic_DNA"/>
</dbReference>
<gene>
    <name evidence="1" type="ORF">CO173_03265</name>
</gene>
<comment type="caution">
    <text evidence="1">The sequence shown here is derived from an EMBL/GenBank/DDBJ whole genome shotgun (WGS) entry which is preliminary data.</text>
</comment>